<gene>
    <name evidence="1" type="ORF">BDR25DRAFT_48984</name>
</gene>
<keyword evidence="2" id="KW-1185">Reference proteome</keyword>
<reference evidence="1" key="1">
    <citation type="journal article" date="2020" name="Stud. Mycol.">
        <title>101 Dothideomycetes genomes: a test case for predicting lifestyles and emergence of pathogens.</title>
        <authorList>
            <person name="Haridas S."/>
            <person name="Albert R."/>
            <person name="Binder M."/>
            <person name="Bloem J."/>
            <person name="Labutti K."/>
            <person name="Salamov A."/>
            <person name="Andreopoulos B."/>
            <person name="Baker S."/>
            <person name="Barry K."/>
            <person name="Bills G."/>
            <person name="Bluhm B."/>
            <person name="Cannon C."/>
            <person name="Castanera R."/>
            <person name="Culley D."/>
            <person name="Daum C."/>
            <person name="Ezra D."/>
            <person name="Gonzalez J."/>
            <person name="Henrissat B."/>
            <person name="Kuo A."/>
            <person name="Liang C."/>
            <person name="Lipzen A."/>
            <person name="Lutzoni F."/>
            <person name="Magnuson J."/>
            <person name="Mondo S."/>
            <person name="Nolan M."/>
            <person name="Ohm R."/>
            <person name="Pangilinan J."/>
            <person name="Park H.-J."/>
            <person name="Ramirez L."/>
            <person name="Alfaro M."/>
            <person name="Sun H."/>
            <person name="Tritt A."/>
            <person name="Yoshinaga Y."/>
            <person name="Zwiers L.-H."/>
            <person name="Turgeon B."/>
            <person name="Goodwin S."/>
            <person name="Spatafora J."/>
            <person name="Crous P."/>
            <person name="Grigoriev I."/>
        </authorList>
    </citation>
    <scope>NUCLEOTIDE SEQUENCE</scope>
    <source>
        <strain evidence="1">ATCC 200398</strain>
    </source>
</reference>
<proteinExistence type="predicted"/>
<comment type="caution">
    <text evidence="1">The sequence shown here is derived from an EMBL/GenBank/DDBJ whole genome shotgun (WGS) entry which is preliminary data.</text>
</comment>
<dbReference type="EMBL" id="MU003512">
    <property type="protein sequence ID" value="KAF2469397.1"/>
    <property type="molecule type" value="Genomic_DNA"/>
</dbReference>
<organism evidence="1 2">
    <name type="scientific">Lindgomyces ingoldianus</name>
    <dbReference type="NCBI Taxonomy" id="673940"/>
    <lineage>
        <taxon>Eukaryota</taxon>
        <taxon>Fungi</taxon>
        <taxon>Dikarya</taxon>
        <taxon>Ascomycota</taxon>
        <taxon>Pezizomycotina</taxon>
        <taxon>Dothideomycetes</taxon>
        <taxon>Pleosporomycetidae</taxon>
        <taxon>Pleosporales</taxon>
        <taxon>Lindgomycetaceae</taxon>
        <taxon>Lindgomyces</taxon>
    </lineage>
</organism>
<name>A0ACB6QRA7_9PLEO</name>
<sequence>MTDSKKYTSKLSNSRVLIIGGSSGLGFAVAEACLESGALVAISSSNPHRINTAIEKLQSSYPSAVARIHGIPVDLSKPETLDKDLERLFQVTMQKIGGEEGKLDHVVFTAADALSMMKIEELTPESIVKAGQMRFVAPLMTAKYCFRYLVPSHKSSYTITTGAISEKPVPNWSIIASYAGGHHSMVRNLALDLKPVRVNGVSPGVVDTELWRMGKEDKDMFLRECEEHMCTRVAGQPEDVAESFLVCLRD</sequence>
<evidence type="ECO:0000313" key="2">
    <source>
        <dbReference type="Proteomes" id="UP000799755"/>
    </source>
</evidence>
<evidence type="ECO:0000313" key="1">
    <source>
        <dbReference type="EMBL" id="KAF2469397.1"/>
    </source>
</evidence>
<protein>
    <submittedName>
        <fullName evidence="1">NAD(P)-binding protein</fullName>
    </submittedName>
</protein>
<accession>A0ACB6QRA7</accession>
<dbReference type="Proteomes" id="UP000799755">
    <property type="component" value="Unassembled WGS sequence"/>
</dbReference>